<comment type="caution">
    <text evidence="2">The sequence shown here is derived from an EMBL/GenBank/DDBJ whole genome shotgun (WGS) entry which is preliminary data.</text>
</comment>
<feature type="region of interest" description="Disordered" evidence="1">
    <location>
        <begin position="55"/>
        <end position="118"/>
    </location>
</feature>
<dbReference type="InterPro" id="IPR051888">
    <property type="entry name" value="UPF0148_domain"/>
</dbReference>
<name>A0ABR1K1K3_9AGAR</name>
<feature type="region of interest" description="Disordered" evidence="1">
    <location>
        <begin position="184"/>
        <end position="220"/>
    </location>
</feature>
<dbReference type="PANTHER" id="PTHR16537">
    <property type="entry name" value="SJOEGREN SYNDROME/SCLERODERMA AUTOANTIGEN 1"/>
    <property type="match status" value="1"/>
</dbReference>
<dbReference type="PANTHER" id="PTHR16537:SF1">
    <property type="entry name" value="PROTEIN ZNRD2"/>
    <property type="match status" value="1"/>
</dbReference>
<dbReference type="InterPro" id="IPR009563">
    <property type="entry name" value="SSSCA1"/>
</dbReference>
<dbReference type="Pfam" id="PF06677">
    <property type="entry name" value="Auto_anti-p27"/>
    <property type="match status" value="2"/>
</dbReference>
<dbReference type="EMBL" id="JBANRG010000002">
    <property type="protein sequence ID" value="KAK7470738.1"/>
    <property type="molecule type" value="Genomic_DNA"/>
</dbReference>
<reference evidence="2 3" key="1">
    <citation type="submission" date="2024-01" db="EMBL/GenBank/DDBJ databases">
        <title>A draft genome for the cacao thread blight pathogen Marasmiellus scandens.</title>
        <authorList>
            <person name="Baruah I.K."/>
            <person name="Leung J."/>
            <person name="Bukari Y."/>
            <person name="Amoako-Attah I."/>
            <person name="Meinhardt L.W."/>
            <person name="Bailey B.A."/>
            <person name="Cohen S.P."/>
        </authorList>
    </citation>
    <scope>NUCLEOTIDE SEQUENCE [LARGE SCALE GENOMIC DNA]</scope>
    <source>
        <strain evidence="2 3">GH-19</strain>
    </source>
</reference>
<accession>A0ABR1K1K3</accession>
<evidence type="ECO:0000313" key="3">
    <source>
        <dbReference type="Proteomes" id="UP001498398"/>
    </source>
</evidence>
<sequence length="306" mass="32331">MSSIIDVSSKLGEYMLRGWVLTDIPCRTRGCNVPLMRSPNGAPITHFCANCDGDPNRSQTSPSDSSSTASSSSRLDSMSRSSTPPTEVSSTLSSPTFALPPETPESRRRREQSDQASTEIGNRLLKGWAMLAEECPGAQCYGVPLVRPPKAGGEKDPRKECVICGTIYISEADQTGREVLVPVPVETPTPTIPTLAVPPSATEDHQSKSIPTGNSTETPGQLGTIITTSHTNSSNSIPPTSTSTALDSAARALETTLVSMSERLTMLASNPALADPVMLATVSDTIGKTTQALSQVKNLQRNISSS</sequence>
<evidence type="ECO:0000313" key="2">
    <source>
        <dbReference type="EMBL" id="KAK7470738.1"/>
    </source>
</evidence>
<feature type="compositionally biased region" description="Basic and acidic residues" evidence="1">
    <location>
        <begin position="104"/>
        <end position="113"/>
    </location>
</feature>
<feature type="compositionally biased region" description="Polar residues" evidence="1">
    <location>
        <begin position="208"/>
        <end position="220"/>
    </location>
</feature>
<feature type="compositionally biased region" description="Polar residues" evidence="1">
    <location>
        <begin position="84"/>
        <end position="96"/>
    </location>
</feature>
<protein>
    <recommendedName>
        <fullName evidence="4">Sjogrens syndrome scleroderma autoantigen 1 family protein</fullName>
    </recommendedName>
</protein>
<feature type="compositionally biased region" description="Low complexity" evidence="1">
    <location>
        <begin position="57"/>
        <end position="83"/>
    </location>
</feature>
<proteinExistence type="predicted"/>
<evidence type="ECO:0000256" key="1">
    <source>
        <dbReference type="SAM" id="MobiDB-lite"/>
    </source>
</evidence>
<dbReference type="Proteomes" id="UP001498398">
    <property type="component" value="Unassembled WGS sequence"/>
</dbReference>
<gene>
    <name evidence="2" type="ORF">VKT23_002159</name>
</gene>
<organism evidence="2 3">
    <name type="scientific">Marasmiellus scandens</name>
    <dbReference type="NCBI Taxonomy" id="2682957"/>
    <lineage>
        <taxon>Eukaryota</taxon>
        <taxon>Fungi</taxon>
        <taxon>Dikarya</taxon>
        <taxon>Basidiomycota</taxon>
        <taxon>Agaricomycotina</taxon>
        <taxon>Agaricomycetes</taxon>
        <taxon>Agaricomycetidae</taxon>
        <taxon>Agaricales</taxon>
        <taxon>Marasmiineae</taxon>
        <taxon>Omphalotaceae</taxon>
        <taxon>Marasmiellus</taxon>
    </lineage>
</organism>
<evidence type="ECO:0008006" key="4">
    <source>
        <dbReference type="Google" id="ProtNLM"/>
    </source>
</evidence>
<keyword evidence="3" id="KW-1185">Reference proteome</keyword>